<keyword evidence="3" id="KW-0645">Protease</keyword>
<dbReference type="EMBL" id="CZCS02000024">
    <property type="protein sequence ID" value="VXD15296.1"/>
    <property type="molecule type" value="Genomic_DNA"/>
</dbReference>
<dbReference type="Gene3D" id="3.30.1390.10">
    <property type="match status" value="1"/>
</dbReference>
<dbReference type="Proteomes" id="UP000182190">
    <property type="component" value="Unassembled WGS sequence"/>
</dbReference>
<dbReference type="GO" id="GO:0030163">
    <property type="term" value="P:protein catabolic process"/>
    <property type="evidence" value="ECO:0007669"/>
    <property type="project" value="InterPro"/>
</dbReference>
<dbReference type="PANTHER" id="PTHR33473:SF3">
    <property type="entry name" value="ATP-DEPENDENT CLP PROTEASE ADAPTER PROTEIN CLPS"/>
    <property type="match status" value="1"/>
</dbReference>
<protein>
    <recommendedName>
        <fullName evidence="1">ATP-dependent Clp protease adapter protein ClpS</fullName>
    </recommendedName>
</protein>
<dbReference type="PANTHER" id="PTHR33473">
    <property type="entry name" value="ATP-DEPENDENT CLP PROTEASE ADAPTER PROTEIN CLPS1, CHLOROPLASTIC"/>
    <property type="match status" value="1"/>
</dbReference>
<evidence type="ECO:0000259" key="2">
    <source>
        <dbReference type="Pfam" id="PF02617"/>
    </source>
</evidence>
<keyword evidence="4" id="KW-1185">Reference proteome</keyword>
<evidence type="ECO:0000313" key="3">
    <source>
        <dbReference type="EMBL" id="VXD15296.1"/>
    </source>
</evidence>
<keyword evidence="3" id="KW-0378">Hydrolase</keyword>
<gene>
    <name evidence="1" type="primary">clpS</name>
    <name evidence="3" type="ORF">PL9631_120028</name>
</gene>
<organism evidence="3 4">
    <name type="scientific">Planktothrix paucivesiculata PCC 9631</name>
    <dbReference type="NCBI Taxonomy" id="671071"/>
    <lineage>
        <taxon>Bacteria</taxon>
        <taxon>Bacillati</taxon>
        <taxon>Cyanobacteriota</taxon>
        <taxon>Cyanophyceae</taxon>
        <taxon>Oscillatoriophycideae</taxon>
        <taxon>Oscillatoriales</taxon>
        <taxon>Microcoleaceae</taxon>
        <taxon>Planktothrix</taxon>
    </lineage>
</organism>
<dbReference type="SUPFAM" id="SSF54736">
    <property type="entry name" value="ClpS-like"/>
    <property type="match status" value="1"/>
</dbReference>
<dbReference type="NCBIfam" id="NF009563">
    <property type="entry name" value="PRK13019.1-3"/>
    <property type="match status" value="1"/>
</dbReference>
<evidence type="ECO:0000313" key="4">
    <source>
        <dbReference type="Proteomes" id="UP000182190"/>
    </source>
</evidence>
<evidence type="ECO:0000256" key="1">
    <source>
        <dbReference type="HAMAP-Rule" id="MF_00302"/>
    </source>
</evidence>
<sequence length="138" mass="15662">MPKTSIIQVWVESIKNYCLICIVFEIRVIDMNTGILASIRGMASSPTVAPTRSRQTVNQTYPNYKVIVLNDDFNTFEHVSHCLMKYIPGMTADSAWQLTNQIHYEGQATVWVGPQEQAELYHQQLSREGLTMAPLEKA</sequence>
<dbReference type="InterPro" id="IPR014719">
    <property type="entry name" value="Ribosomal_bL12_C/ClpS-like"/>
</dbReference>
<comment type="caution">
    <text evidence="3">The sequence shown here is derived from an EMBL/GenBank/DDBJ whole genome shotgun (WGS) entry which is preliminary data.</text>
</comment>
<dbReference type="GO" id="GO:0008233">
    <property type="term" value="F:peptidase activity"/>
    <property type="evidence" value="ECO:0007669"/>
    <property type="project" value="UniProtKB-KW"/>
</dbReference>
<proteinExistence type="inferred from homology"/>
<dbReference type="InterPro" id="IPR022935">
    <property type="entry name" value="ClpS"/>
</dbReference>
<comment type="function">
    <text evidence="1">Involved in the modulation of the specificity of the ClpAP-mediated ATP-dependent protein degradation.</text>
</comment>
<reference evidence="3" key="1">
    <citation type="submission" date="2019-10" db="EMBL/GenBank/DDBJ databases">
        <authorList>
            <consortium name="Genoscope - CEA"/>
            <person name="William W."/>
        </authorList>
    </citation>
    <scope>NUCLEOTIDE SEQUENCE [LARGE SCALE GENOMIC DNA]</scope>
    <source>
        <strain evidence="3">BBR_PRJEB10994</strain>
    </source>
</reference>
<dbReference type="InterPro" id="IPR003769">
    <property type="entry name" value="ClpS_core"/>
</dbReference>
<accession>A0A7Z9BJ72</accession>
<dbReference type="Pfam" id="PF02617">
    <property type="entry name" value="ClpS"/>
    <property type="match status" value="1"/>
</dbReference>
<dbReference type="GO" id="GO:0006508">
    <property type="term" value="P:proteolysis"/>
    <property type="evidence" value="ECO:0007669"/>
    <property type="project" value="UniProtKB-UniRule"/>
</dbReference>
<dbReference type="AlphaFoldDB" id="A0A7Z9BJ72"/>
<comment type="similarity">
    <text evidence="1">Belongs to the ClpS family.</text>
</comment>
<name>A0A7Z9BJ72_9CYAN</name>
<comment type="subunit">
    <text evidence="1">Binds to the N-terminal domain of the chaperone ClpA.</text>
</comment>
<dbReference type="HAMAP" id="MF_00302">
    <property type="entry name" value="ClpS"/>
    <property type="match status" value="1"/>
</dbReference>
<feature type="domain" description="Adaptor protein ClpS core" evidence="2">
    <location>
        <begin position="61"/>
        <end position="128"/>
    </location>
</feature>